<keyword evidence="15" id="KW-1185">Reference proteome</keyword>
<name>A0A7H9HW71_9SACH</name>
<dbReference type="Gene3D" id="3.40.50.300">
    <property type="entry name" value="P-loop containing nucleotide triphosphate hydrolases"/>
    <property type="match status" value="1"/>
</dbReference>
<gene>
    <name evidence="14" type="ORF">HG537_0F03000</name>
</gene>
<accession>A0A7H9HW71</accession>
<evidence type="ECO:0000256" key="8">
    <source>
        <dbReference type="ARBA" id="ARBA00023128"/>
    </source>
</evidence>
<evidence type="ECO:0000256" key="4">
    <source>
        <dbReference type="ARBA" id="ARBA00022787"/>
    </source>
</evidence>
<dbReference type="GO" id="GO:0005525">
    <property type="term" value="F:GTP binding"/>
    <property type="evidence" value="ECO:0007669"/>
    <property type="project" value="UniProtKB-KW"/>
</dbReference>
<dbReference type="InterPro" id="IPR030381">
    <property type="entry name" value="G_DYNAMIN_dom"/>
</dbReference>
<feature type="compositionally biased region" description="Basic and acidic residues" evidence="12">
    <location>
        <begin position="14"/>
        <end position="31"/>
    </location>
</feature>
<evidence type="ECO:0000256" key="6">
    <source>
        <dbReference type="ARBA" id="ARBA00022989"/>
    </source>
</evidence>
<comment type="catalytic activity">
    <reaction evidence="11">
        <text>GTP + H2O = GDP + phosphate + H(+)</text>
        <dbReference type="Rhea" id="RHEA:19669"/>
        <dbReference type="ChEBI" id="CHEBI:15377"/>
        <dbReference type="ChEBI" id="CHEBI:15378"/>
        <dbReference type="ChEBI" id="CHEBI:37565"/>
        <dbReference type="ChEBI" id="CHEBI:43474"/>
        <dbReference type="ChEBI" id="CHEBI:58189"/>
    </reaction>
</comment>
<dbReference type="GO" id="GO:0005741">
    <property type="term" value="C:mitochondrial outer membrane"/>
    <property type="evidence" value="ECO:0007669"/>
    <property type="project" value="UniProtKB-SubCell"/>
</dbReference>
<keyword evidence="7" id="KW-0175">Coiled coil</keyword>
<evidence type="ECO:0000259" key="13">
    <source>
        <dbReference type="PROSITE" id="PS51718"/>
    </source>
</evidence>
<keyword evidence="9" id="KW-0342">GTP-binding</keyword>
<proteinExistence type="predicted"/>
<keyword evidence="8" id="KW-0496">Mitochondrion</keyword>
<evidence type="ECO:0000256" key="10">
    <source>
        <dbReference type="ARBA" id="ARBA00023136"/>
    </source>
</evidence>
<dbReference type="PANTHER" id="PTHR10465">
    <property type="entry name" value="TRANSMEMBRANE GTPASE FZO1"/>
    <property type="match status" value="1"/>
</dbReference>
<keyword evidence="3" id="KW-0547">Nucleotide-binding</keyword>
<evidence type="ECO:0000256" key="12">
    <source>
        <dbReference type="SAM" id="MobiDB-lite"/>
    </source>
</evidence>
<keyword evidence="5" id="KW-0378">Hydrolase</keyword>
<feature type="region of interest" description="Disordered" evidence="12">
    <location>
        <begin position="1"/>
        <end position="35"/>
    </location>
</feature>
<protein>
    <recommendedName>
        <fullName evidence="13">Dynamin-type G domain-containing protein</fullName>
    </recommendedName>
</protein>
<dbReference type="PROSITE" id="PS51718">
    <property type="entry name" value="G_DYNAMIN_2"/>
    <property type="match status" value="1"/>
</dbReference>
<evidence type="ECO:0000256" key="3">
    <source>
        <dbReference type="ARBA" id="ARBA00022741"/>
    </source>
</evidence>
<organism evidence="14 15">
    <name type="scientific">Torulaspora globosa</name>
    <dbReference type="NCBI Taxonomy" id="48254"/>
    <lineage>
        <taxon>Eukaryota</taxon>
        <taxon>Fungi</taxon>
        <taxon>Dikarya</taxon>
        <taxon>Ascomycota</taxon>
        <taxon>Saccharomycotina</taxon>
        <taxon>Saccharomycetes</taxon>
        <taxon>Saccharomycetales</taxon>
        <taxon>Saccharomycetaceae</taxon>
        <taxon>Torulaspora</taxon>
    </lineage>
</organism>
<dbReference type="GO" id="GO:0003924">
    <property type="term" value="F:GTPase activity"/>
    <property type="evidence" value="ECO:0007669"/>
    <property type="project" value="InterPro"/>
</dbReference>
<evidence type="ECO:0000256" key="9">
    <source>
        <dbReference type="ARBA" id="ARBA00023134"/>
    </source>
</evidence>
<dbReference type="PANTHER" id="PTHR10465:SF0">
    <property type="entry name" value="SARCALUMENIN"/>
    <property type="match status" value="1"/>
</dbReference>
<evidence type="ECO:0000256" key="2">
    <source>
        <dbReference type="ARBA" id="ARBA00022692"/>
    </source>
</evidence>
<comment type="subcellular location">
    <subcellularLocation>
        <location evidence="1">Mitochondrion outer membrane</location>
        <topology evidence="1">Multi-pass membrane protein</topology>
    </subcellularLocation>
</comment>
<dbReference type="Pfam" id="PF00350">
    <property type="entry name" value="Dynamin_N"/>
    <property type="match status" value="1"/>
</dbReference>
<keyword evidence="10" id="KW-0472">Membrane</keyword>
<dbReference type="InterPro" id="IPR045063">
    <property type="entry name" value="Dynamin_N"/>
</dbReference>
<dbReference type="GO" id="GO:0008053">
    <property type="term" value="P:mitochondrial fusion"/>
    <property type="evidence" value="ECO:0007669"/>
    <property type="project" value="TreeGrafter"/>
</dbReference>
<dbReference type="FunFam" id="3.40.50.300:FF:000638">
    <property type="entry name" value="Transmembrane GTPase Fzo1, putative"/>
    <property type="match status" value="1"/>
</dbReference>
<dbReference type="EMBL" id="CP059272">
    <property type="protein sequence ID" value="QLQ81539.1"/>
    <property type="molecule type" value="Genomic_DNA"/>
</dbReference>
<keyword evidence="6" id="KW-1133">Transmembrane helix</keyword>
<evidence type="ECO:0000256" key="1">
    <source>
        <dbReference type="ARBA" id="ARBA00004374"/>
    </source>
</evidence>
<evidence type="ECO:0000313" key="15">
    <source>
        <dbReference type="Proteomes" id="UP000510647"/>
    </source>
</evidence>
<reference evidence="14 15" key="1">
    <citation type="submission" date="2020-06" db="EMBL/GenBank/DDBJ databases">
        <title>The yeast mating-type switching endonuclease HO is a domesticated member of an unorthodox homing genetic element family.</title>
        <authorList>
            <person name="Coughlan A.Y."/>
            <person name="Lombardi L."/>
            <person name="Braun-Galleani S."/>
            <person name="Martos A.R."/>
            <person name="Galeote V."/>
            <person name="Bigey F."/>
            <person name="Dequin S."/>
            <person name="Byrne K.P."/>
            <person name="Wolfe K.H."/>
        </authorList>
    </citation>
    <scope>NUCLEOTIDE SEQUENCE [LARGE SCALE GENOMIC DNA]</scope>
    <source>
        <strain evidence="14 15">CBS2947</strain>
    </source>
</reference>
<evidence type="ECO:0000256" key="7">
    <source>
        <dbReference type="ARBA" id="ARBA00023054"/>
    </source>
</evidence>
<dbReference type="Proteomes" id="UP000510647">
    <property type="component" value="Chromosome 6"/>
</dbReference>
<keyword evidence="2" id="KW-0812">Transmembrane</keyword>
<dbReference type="AlphaFoldDB" id="A0A7H9HW71"/>
<dbReference type="GO" id="GO:0051646">
    <property type="term" value="P:mitochondrion localization"/>
    <property type="evidence" value="ECO:0007669"/>
    <property type="project" value="TreeGrafter"/>
</dbReference>
<dbReference type="InterPro" id="IPR027417">
    <property type="entry name" value="P-loop_NTPase"/>
</dbReference>
<dbReference type="OrthoDB" id="9984778at2759"/>
<sequence length="851" mass="96749">MSQKHFKTNGNLHTVKDSPDKRKEDDEKTEVPGRVTYSRSHGSFIVDEASLYDDEDDASTVVSGNVHSLKVQGSNMTSHKRSLSNEKLLSTQLSQMNYNNNRVSLDRAILQVQELLEEISVENEARPIHLPNSKIDSGRQLHVLKLEIKIDGNYSSDRNGIQLDKEASAKLFSSQIRLSLHHLASLQKRVDDVSSKVFITGDVNTGKSNFCNSLLRRRVLPEDQLPCTNVFCEILEARDNNNIEEVHALTIERAQSVKNAIDTYNIRDKSTYEIHPLTEMPDLVQRSDKYVLLKVYIKDDKRPPETSLLRNGTVDISLIDSPGLNMDSVQTAEVMSRQEEIDLVIFVVNAENQLTLSAKDFIALASREKKFMFFVVKKFDRIRDKQRCKDLILKQIRELSPETHKSSSQFIHFLTNNSGGDPFGDPSGDSDDEYEGNPDFDHLENSLRNFVLKKRSISKLLPAKTYLCKLLSDVGEISRFNMEIYQKEDEKLNKELNQLRPEVDKVKSHCNELSESVDKMCEETVSVVYEFTKSKIQSSLEIPLNEFPKYQGLSQIHNFIFTTEQFIKDQVMDAIAASETSAKGITETSVNEINKLGRESLGDNFMHNRVFRSDLMFTNKRHHFVKKLSVPLSISDFFAPSWTGFIDYLSWGLISRSSTDSNHSETQPNSSNSVTTALGLGNYSITQYWTKPSLIFTSKVPTLAVYSFGSVKILRNLVLQGFQFFSWNTIKRISGSLLALGGLLCAAYLIHDLPRALPQSLSAKYRTTLQQREYAHANADRVSREVREVMKIPIREIVKSCELAIDKKQAVKKDLEKKLSNSALSTKFFAQLLERANTQRQVVERINLEVD</sequence>
<feature type="domain" description="Dynamin-type G" evidence="13">
    <location>
        <begin position="191"/>
        <end position="462"/>
    </location>
</feature>
<evidence type="ECO:0000313" key="14">
    <source>
        <dbReference type="EMBL" id="QLQ81539.1"/>
    </source>
</evidence>
<evidence type="ECO:0000256" key="11">
    <source>
        <dbReference type="ARBA" id="ARBA00048548"/>
    </source>
</evidence>
<dbReference type="SUPFAM" id="SSF52540">
    <property type="entry name" value="P-loop containing nucleoside triphosphate hydrolases"/>
    <property type="match status" value="1"/>
</dbReference>
<dbReference type="InterPro" id="IPR027094">
    <property type="entry name" value="Mitofusin_fam"/>
</dbReference>
<keyword evidence="4" id="KW-1000">Mitochondrion outer membrane</keyword>
<evidence type="ECO:0000256" key="5">
    <source>
        <dbReference type="ARBA" id="ARBA00022801"/>
    </source>
</evidence>